<evidence type="ECO:0000256" key="10">
    <source>
        <dbReference type="ARBA" id="ARBA00022975"/>
    </source>
</evidence>
<keyword evidence="8" id="KW-0285">Flavoprotein</keyword>
<dbReference type="CDD" id="cd04738">
    <property type="entry name" value="DHOD_2_like"/>
    <property type="match status" value="1"/>
</dbReference>
<dbReference type="SUPFAM" id="SSF51395">
    <property type="entry name" value="FMN-linked oxidoreductases"/>
    <property type="match status" value="1"/>
</dbReference>
<comment type="cofactor">
    <cofactor evidence="1">
        <name>FMN</name>
        <dbReference type="ChEBI" id="CHEBI:58210"/>
    </cofactor>
</comment>
<dbReference type="InterPro" id="IPR005720">
    <property type="entry name" value="Dihydroorotate_DH_cat"/>
</dbReference>
<organism evidence="16 17">
    <name type="scientific">Candidatus Magasanikbacteria bacterium CG_4_10_14_0_2_um_filter_37_12</name>
    <dbReference type="NCBI Taxonomy" id="1974637"/>
    <lineage>
        <taxon>Bacteria</taxon>
        <taxon>Candidatus Magasanikiibacteriota</taxon>
    </lineage>
</organism>
<dbReference type="EC" id="1.3.5.2" evidence="6 14"/>
<evidence type="ECO:0000256" key="5">
    <source>
        <dbReference type="ARBA" id="ARBA00005359"/>
    </source>
</evidence>
<dbReference type="PROSITE" id="PS00912">
    <property type="entry name" value="DHODEHASE_2"/>
    <property type="match status" value="1"/>
</dbReference>
<dbReference type="GO" id="GO:0006207">
    <property type="term" value="P:'de novo' pyrimidine nucleobase biosynthetic process"/>
    <property type="evidence" value="ECO:0007669"/>
    <property type="project" value="UniProtKB-UniRule"/>
</dbReference>
<reference evidence="17" key="1">
    <citation type="submission" date="2017-09" db="EMBL/GenBank/DDBJ databases">
        <title>Depth-based differentiation of microbial function through sediment-hosted aquifers and enrichment of novel symbionts in the deep terrestrial subsurface.</title>
        <authorList>
            <person name="Probst A.J."/>
            <person name="Ladd B."/>
            <person name="Jarett J.K."/>
            <person name="Geller-Mcgrath D.E."/>
            <person name="Sieber C.M.K."/>
            <person name="Emerson J.B."/>
            <person name="Anantharaman K."/>
            <person name="Thomas B.C."/>
            <person name="Malmstrom R."/>
            <person name="Stieglmeier M."/>
            <person name="Klingl A."/>
            <person name="Woyke T."/>
            <person name="Ryan C.M."/>
            <person name="Banfield J.F."/>
        </authorList>
    </citation>
    <scope>NUCLEOTIDE SEQUENCE [LARGE SCALE GENOMIC DNA]</scope>
</reference>
<evidence type="ECO:0000256" key="9">
    <source>
        <dbReference type="ARBA" id="ARBA00022643"/>
    </source>
</evidence>
<keyword evidence="10" id="KW-0665">Pyrimidine biosynthesis</keyword>
<evidence type="ECO:0000256" key="13">
    <source>
        <dbReference type="ARBA" id="ARBA00048639"/>
    </source>
</evidence>
<evidence type="ECO:0000256" key="11">
    <source>
        <dbReference type="ARBA" id="ARBA00023002"/>
    </source>
</evidence>
<dbReference type="UniPathway" id="UPA00070">
    <property type="reaction ID" value="UER00946"/>
</dbReference>
<evidence type="ECO:0000256" key="8">
    <source>
        <dbReference type="ARBA" id="ARBA00022630"/>
    </source>
</evidence>
<keyword evidence="11" id="KW-0560">Oxidoreductase</keyword>
<proteinExistence type="inferred from homology"/>
<dbReference type="InterPro" id="IPR050074">
    <property type="entry name" value="DHO_dehydrogenase"/>
</dbReference>
<dbReference type="NCBIfam" id="NF003652">
    <property type="entry name" value="PRK05286.2-5"/>
    <property type="match status" value="1"/>
</dbReference>
<dbReference type="Gene3D" id="3.20.20.70">
    <property type="entry name" value="Aldolase class I"/>
    <property type="match status" value="1"/>
</dbReference>
<dbReference type="GO" id="GO:0005886">
    <property type="term" value="C:plasma membrane"/>
    <property type="evidence" value="ECO:0007669"/>
    <property type="project" value="TreeGrafter"/>
</dbReference>
<dbReference type="InterPro" id="IPR005719">
    <property type="entry name" value="Dihydroorotate_DH_2"/>
</dbReference>
<dbReference type="AlphaFoldDB" id="A0A2M7V9H0"/>
<evidence type="ECO:0000256" key="4">
    <source>
        <dbReference type="ARBA" id="ARBA00005161"/>
    </source>
</evidence>
<evidence type="ECO:0000313" key="17">
    <source>
        <dbReference type="Proteomes" id="UP000228568"/>
    </source>
</evidence>
<comment type="pathway">
    <text evidence="4">Pyrimidine metabolism; UMP biosynthesis via de novo pathway; orotate from (S)-dihydroorotate (quinone route): step 1/1.</text>
</comment>
<dbReference type="Pfam" id="PF01180">
    <property type="entry name" value="DHO_dh"/>
    <property type="match status" value="1"/>
</dbReference>
<keyword evidence="12" id="KW-0472">Membrane</keyword>
<evidence type="ECO:0000256" key="3">
    <source>
        <dbReference type="ARBA" id="ARBA00004370"/>
    </source>
</evidence>
<dbReference type="InterPro" id="IPR013785">
    <property type="entry name" value="Aldolase_TIM"/>
</dbReference>
<evidence type="ECO:0000256" key="12">
    <source>
        <dbReference type="ARBA" id="ARBA00023136"/>
    </source>
</evidence>
<dbReference type="Proteomes" id="UP000228568">
    <property type="component" value="Unassembled WGS sequence"/>
</dbReference>
<comment type="subcellular location">
    <subcellularLocation>
        <location evidence="3">Membrane</location>
    </subcellularLocation>
</comment>
<dbReference type="GO" id="GO:0005737">
    <property type="term" value="C:cytoplasm"/>
    <property type="evidence" value="ECO:0007669"/>
    <property type="project" value="InterPro"/>
</dbReference>
<sequence>MNIIIAIRNYIIGFFYRNVFKPICFSQDPEIVHDKFTSVGEFLGSHRFTKFVVKCLFLYKNKMLAQNVCDINFYNPIGLSAGFDYEAKLTQILSDMGFGFHTVGTITHLPYEGNPKPRLGRLPKSQSLLVNKGFKSSGAKAGIKKLEKLNFKNPIGISIGRTNGNEDVTIQSQAVNDIVSSFKLWEESKVEHSYYELNISCPNLFGSASFYSPQNLDELLEALFKLGITKPVFIKMPINELDESVLSMLKIASKYNFITGVIFGNLQKDRSDPSFVKEEIETATKGHFSGKPTFKRSTELIRLTSKNFNKRFIIIGCGGIFTAKDAYEKIKAGASLLQMITGMIFNGPQSISDINRGLVKLIKKDGYASVSEAVGVDNKNKFNN</sequence>
<keyword evidence="9" id="KW-0288">FMN</keyword>
<evidence type="ECO:0000259" key="15">
    <source>
        <dbReference type="Pfam" id="PF01180"/>
    </source>
</evidence>
<dbReference type="EMBL" id="PFPK01000010">
    <property type="protein sequence ID" value="PIZ95504.1"/>
    <property type="molecule type" value="Genomic_DNA"/>
</dbReference>
<evidence type="ECO:0000313" key="16">
    <source>
        <dbReference type="EMBL" id="PIZ95504.1"/>
    </source>
</evidence>
<accession>A0A2M7V9H0</accession>
<feature type="domain" description="Dihydroorotate dehydrogenase catalytic" evidence="15">
    <location>
        <begin position="63"/>
        <end position="360"/>
    </location>
</feature>
<evidence type="ECO:0000256" key="2">
    <source>
        <dbReference type="ARBA" id="ARBA00003125"/>
    </source>
</evidence>
<name>A0A2M7V9H0_9BACT</name>
<dbReference type="GO" id="GO:0044205">
    <property type="term" value="P:'de novo' UMP biosynthetic process"/>
    <property type="evidence" value="ECO:0007669"/>
    <property type="project" value="UniProtKB-UniPathway"/>
</dbReference>
<dbReference type="PANTHER" id="PTHR48109:SF4">
    <property type="entry name" value="DIHYDROOROTATE DEHYDROGENASE (QUINONE), MITOCHONDRIAL"/>
    <property type="match status" value="1"/>
</dbReference>
<evidence type="ECO:0000256" key="1">
    <source>
        <dbReference type="ARBA" id="ARBA00001917"/>
    </source>
</evidence>
<evidence type="ECO:0000256" key="14">
    <source>
        <dbReference type="NCBIfam" id="TIGR01036"/>
    </source>
</evidence>
<gene>
    <name evidence="16" type="ORF">COX81_00745</name>
</gene>
<comment type="similarity">
    <text evidence="5">Belongs to the dihydroorotate dehydrogenase family. Type 2 subfamily.</text>
</comment>
<comment type="caution">
    <text evidence="16">The sequence shown here is derived from an EMBL/GenBank/DDBJ whole genome shotgun (WGS) entry which is preliminary data.</text>
</comment>
<dbReference type="InterPro" id="IPR001295">
    <property type="entry name" value="Dihydroorotate_DH_CS"/>
</dbReference>
<evidence type="ECO:0000256" key="7">
    <source>
        <dbReference type="ARBA" id="ARBA00018366"/>
    </source>
</evidence>
<evidence type="ECO:0000256" key="6">
    <source>
        <dbReference type="ARBA" id="ARBA00012791"/>
    </source>
</evidence>
<dbReference type="GO" id="GO:0106430">
    <property type="term" value="F:dihydroorotate dehydrogenase (quinone) activity"/>
    <property type="evidence" value="ECO:0007669"/>
    <property type="project" value="UniProtKB-EC"/>
</dbReference>
<dbReference type="NCBIfam" id="TIGR01036">
    <property type="entry name" value="pyrD_sub2"/>
    <property type="match status" value="1"/>
</dbReference>
<comment type="function">
    <text evidence="2">Catalyzes the conversion of dihydroorotate to orotate with quinone as electron acceptor.</text>
</comment>
<dbReference type="PANTHER" id="PTHR48109">
    <property type="entry name" value="DIHYDROOROTATE DEHYDROGENASE (QUINONE), MITOCHONDRIAL-RELATED"/>
    <property type="match status" value="1"/>
</dbReference>
<comment type="catalytic activity">
    <reaction evidence="13">
        <text>(S)-dihydroorotate + a quinone = orotate + a quinol</text>
        <dbReference type="Rhea" id="RHEA:30187"/>
        <dbReference type="ChEBI" id="CHEBI:24646"/>
        <dbReference type="ChEBI" id="CHEBI:30839"/>
        <dbReference type="ChEBI" id="CHEBI:30864"/>
        <dbReference type="ChEBI" id="CHEBI:132124"/>
        <dbReference type="EC" id="1.3.5.2"/>
    </reaction>
</comment>
<protein>
    <recommendedName>
        <fullName evidence="7 14">Dihydroorotate dehydrogenase (quinone)</fullName>
        <ecNumber evidence="6 14">1.3.5.2</ecNumber>
    </recommendedName>
</protein>